<feature type="domain" description="Phage tail-like C-terminal" evidence="2">
    <location>
        <begin position="157"/>
        <end position="258"/>
    </location>
</feature>
<dbReference type="EMBL" id="BK032642">
    <property type="protein sequence ID" value="DAF52721.1"/>
    <property type="molecule type" value="Genomic_DNA"/>
</dbReference>
<accession>A0A8S5SNZ6</accession>
<evidence type="ECO:0000259" key="1">
    <source>
        <dbReference type="Pfam" id="PF20195"/>
    </source>
</evidence>
<protein>
    <submittedName>
        <fullName evidence="3">Distal tail protein</fullName>
    </submittedName>
</protein>
<dbReference type="Pfam" id="PF20753">
    <property type="entry name" value="DUF6558_C"/>
    <property type="match status" value="1"/>
</dbReference>
<sequence>MKTFNNYFFKFKGINSRDYGLVVCSVDTDTSPNFYGVERSVKQETFGTMTPLFKGFDYTCPQITITMTKMDMQLKNLAPITKVDEYKIGQWLYGDDEFHPLQSDDNDEVIYYASCVKAEKYIDDKGDGYITATFQLDSPCAYTPVRHNNYYVRNGREKIFEINCKTNVEKFNYPDVEFYLVGDNQNVKITNLTLNETMEFKDLPKGSHIYCYNEGLKQIVCKNNEDYNARPNFNKSWLRLVYGNNLIKVEGDCDIDIIAQYKLALP</sequence>
<dbReference type="InterPro" id="IPR046688">
    <property type="entry name" value="DUF6558_N"/>
</dbReference>
<organism evidence="3">
    <name type="scientific">Siphoviridae sp. ctqSm5</name>
    <dbReference type="NCBI Taxonomy" id="2827949"/>
    <lineage>
        <taxon>Viruses</taxon>
        <taxon>Duplodnaviria</taxon>
        <taxon>Heunggongvirae</taxon>
        <taxon>Uroviricota</taxon>
        <taxon>Caudoviricetes</taxon>
    </lineage>
</organism>
<reference evidence="3" key="1">
    <citation type="journal article" date="2021" name="Proc. Natl. Acad. Sci. U.S.A.">
        <title>A Catalog of Tens of Thousands of Viruses from Human Metagenomes Reveals Hidden Associations with Chronic Diseases.</title>
        <authorList>
            <person name="Tisza M.J."/>
            <person name="Buck C.B."/>
        </authorList>
    </citation>
    <scope>NUCLEOTIDE SEQUENCE</scope>
    <source>
        <strain evidence="3">CtqSm5</strain>
    </source>
</reference>
<dbReference type="Gene3D" id="2.40.30.200">
    <property type="match status" value="1"/>
</dbReference>
<dbReference type="InterPro" id="IPR048276">
    <property type="entry name" value="Phage_tail-like_C"/>
</dbReference>
<proteinExistence type="predicted"/>
<dbReference type="Pfam" id="PF20195">
    <property type="entry name" value="DUF6558"/>
    <property type="match status" value="1"/>
</dbReference>
<evidence type="ECO:0000259" key="2">
    <source>
        <dbReference type="Pfam" id="PF20753"/>
    </source>
</evidence>
<evidence type="ECO:0000313" key="3">
    <source>
        <dbReference type="EMBL" id="DAF52721.1"/>
    </source>
</evidence>
<feature type="domain" description="DUF6558" evidence="1">
    <location>
        <begin position="9"/>
        <end position="120"/>
    </location>
</feature>
<name>A0A8S5SNZ6_9CAUD</name>